<feature type="region of interest" description="Disordered" evidence="5">
    <location>
        <begin position="202"/>
        <end position="233"/>
    </location>
</feature>
<dbReference type="GO" id="GO:0008234">
    <property type="term" value="F:cysteine-type peptidase activity"/>
    <property type="evidence" value="ECO:0007669"/>
    <property type="project" value="UniProtKB-KW"/>
</dbReference>
<dbReference type="InterPro" id="IPR051794">
    <property type="entry name" value="PG_Endopeptidase_C40"/>
</dbReference>
<dbReference type="Pfam" id="PF00877">
    <property type="entry name" value="NLPC_P60"/>
    <property type="match status" value="1"/>
</dbReference>
<dbReference type="PANTHER" id="PTHR47359:SF3">
    <property type="entry name" value="NLP_P60 DOMAIN-CONTAINING PROTEIN-RELATED"/>
    <property type="match status" value="1"/>
</dbReference>
<feature type="compositionally biased region" description="Low complexity" evidence="5">
    <location>
        <begin position="204"/>
        <end position="217"/>
    </location>
</feature>
<feature type="region of interest" description="Disordered" evidence="5">
    <location>
        <begin position="21"/>
        <end position="93"/>
    </location>
</feature>
<comment type="caution">
    <text evidence="8">The sequence shown here is derived from an EMBL/GenBank/DDBJ whole genome shotgun (WGS) entry which is preliminary data.</text>
</comment>
<evidence type="ECO:0000256" key="1">
    <source>
        <dbReference type="ARBA" id="ARBA00007074"/>
    </source>
</evidence>
<feature type="compositionally biased region" description="Polar residues" evidence="5">
    <location>
        <begin position="50"/>
        <end position="61"/>
    </location>
</feature>
<feature type="compositionally biased region" description="Basic and acidic residues" evidence="5">
    <location>
        <begin position="67"/>
        <end position="88"/>
    </location>
</feature>
<dbReference type="SUPFAM" id="SSF54001">
    <property type="entry name" value="Cysteine proteinases"/>
    <property type="match status" value="1"/>
</dbReference>
<dbReference type="Proteomes" id="UP001139384">
    <property type="component" value="Unassembled WGS sequence"/>
</dbReference>
<evidence type="ECO:0000256" key="4">
    <source>
        <dbReference type="ARBA" id="ARBA00022807"/>
    </source>
</evidence>
<accession>A0A9X1TJC5</accession>
<keyword evidence="4" id="KW-0788">Thiol protease</keyword>
<dbReference type="RefSeq" id="WP_234762740.1">
    <property type="nucleotide sequence ID" value="NZ_JAKEIP010000038.1"/>
</dbReference>
<sequence>MRNSALASAALTSVALLAQTANAAPSAGDESPSREEVSRRVSSLYDQAESDTGTFNATRASATGPRGRADRPVDAGRRPAARGDDSGRGDPALDSVARQWFDVARSKLGPTVPAVLPTDRLPARPTGTRAPRAADGLADRGREATGRAALELPAAPVAELTSGPATATAAVAELTAGPLAALPAAPESPLETGALQGTRSDQTALALPAPSAEASNEQRSSLRTSKERNQRKLSQARELLSLHTAPQAQPSADTQWDALRNQGPAELTTVPPGTTAWTPAPDPLTDPLPTIATNQAPATAEPYAPDQALDTGQAYATGQTYTTAQTYEPGQTYGTGQSYDTQAYGTNPTYDTGQLPATSQATALTATAPQDTRALRALDFARAQIGKPCVWGTSGPDAYDGPGLTQAAWKAAGISLPRTAPEQATAGRGIALTYLEPGDLVLFHVGHVGIYSGNGMMIHAPSPGAAIREESIHYAGESAIHSVIRPA</sequence>
<dbReference type="PROSITE" id="PS51935">
    <property type="entry name" value="NLPC_P60"/>
    <property type="match status" value="1"/>
</dbReference>
<dbReference type="GO" id="GO:0006508">
    <property type="term" value="P:proteolysis"/>
    <property type="evidence" value="ECO:0007669"/>
    <property type="project" value="UniProtKB-KW"/>
</dbReference>
<dbReference type="EMBL" id="JAKEIP010000038">
    <property type="protein sequence ID" value="MCF1594491.1"/>
    <property type="molecule type" value="Genomic_DNA"/>
</dbReference>
<keyword evidence="3" id="KW-0378">Hydrolase</keyword>
<evidence type="ECO:0000256" key="3">
    <source>
        <dbReference type="ARBA" id="ARBA00022801"/>
    </source>
</evidence>
<dbReference type="InterPro" id="IPR038765">
    <property type="entry name" value="Papain-like_cys_pep_sf"/>
</dbReference>
<feature type="chain" id="PRO_5040859561" evidence="6">
    <location>
        <begin position="24"/>
        <end position="487"/>
    </location>
</feature>
<evidence type="ECO:0000259" key="7">
    <source>
        <dbReference type="PROSITE" id="PS51935"/>
    </source>
</evidence>
<protein>
    <submittedName>
        <fullName evidence="8">NlpC/P60 family protein</fullName>
    </submittedName>
</protein>
<dbReference type="InterPro" id="IPR000064">
    <property type="entry name" value="NLP_P60_dom"/>
</dbReference>
<evidence type="ECO:0000313" key="9">
    <source>
        <dbReference type="Proteomes" id="UP001139384"/>
    </source>
</evidence>
<name>A0A9X1TJC5_STRM4</name>
<dbReference type="PANTHER" id="PTHR47359">
    <property type="entry name" value="PEPTIDOGLYCAN DL-ENDOPEPTIDASE CWLO"/>
    <property type="match status" value="1"/>
</dbReference>
<comment type="similarity">
    <text evidence="1">Belongs to the peptidase C40 family.</text>
</comment>
<reference evidence="8" key="1">
    <citation type="submission" date="2022-01" db="EMBL/GenBank/DDBJ databases">
        <title>Draft Genome Sequences of Seven Type Strains of the Genus Streptomyces.</title>
        <authorList>
            <person name="Aziz S."/>
            <person name="Coretto E."/>
            <person name="Chronakova A."/>
            <person name="Sproer C."/>
            <person name="Huber K."/>
            <person name="Nouioui I."/>
            <person name="Gross H."/>
        </authorList>
    </citation>
    <scope>NUCLEOTIDE SEQUENCE</scope>
    <source>
        <strain evidence="8">DSM 103493</strain>
    </source>
</reference>
<keyword evidence="6" id="KW-0732">Signal</keyword>
<feature type="compositionally biased region" description="Low complexity" evidence="5">
    <location>
        <begin position="123"/>
        <end position="134"/>
    </location>
</feature>
<feature type="signal peptide" evidence="6">
    <location>
        <begin position="1"/>
        <end position="23"/>
    </location>
</feature>
<feature type="domain" description="NlpC/P60" evidence="7">
    <location>
        <begin position="371"/>
        <end position="487"/>
    </location>
</feature>
<evidence type="ECO:0000256" key="2">
    <source>
        <dbReference type="ARBA" id="ARBA00022670"/>
    </source>
</evidence>
<dbReference type="Gene3D" id="3.90.1720.10">
    <property type="entry name" value="endopeptidase domain like (from Nostoc punctiforme)"/>
    <property type="match status" value="1"/>
</dbReference>
<evidence type="ECO:0000313" key="8">
    <source>
        <dbReference type="EMBL" id="MCF1594491.1"/>
    </source>
</evidence>
<feature type="region of interest" description="Disordered" evidence="5">
    <location>
        <begin position="114"/>
        <end position="140"/>
    </location>
</feature>
<evidence type="ECO:0000256" key="6">
    <source>
        <dbReference type="SAM" id="SignalP"/>
    </source>
</evidence>
<gene>
    <name evidence="8" type="ORF">L0P92_13050</name>
</gene>
<organism evidence="8 9">
    <name type="scientific">Streptomyces muensis</name>
    <dbReference type="NCBI Taxonomy" id="1077944"/>
    <lineage>
        <taxon>Bacteria</taxon>
        <taxon>Bacillati</taxon>
        <taxon>Actinomycetota</taxon>
        <taxon>Actinomycetes</taxon>
        <taxon>Kitasatosporales</taxon>
        <taxon>Streptomycetaceae</taxon>
        <taxon>Streptomyces</taxon>
    </lineage>
</organism>
<keyword evidence="9" id="KW-1185">Reference proteome</keyword>
<evidence type="ECO:0000256" key="5">
    <source>
        <dbReference type="SAM" id="MobiDB-lite"/>
    </source>
</evidence>
<dbReference type="AlphaFoldDB" id="A0A9X1TJC5"/>
<keyword evidence="2" id="KW-0645">Protease</keyword>
<proteinExistence type="inferred from homology"/>